<reference evidence="1 2" key="1">
    <citation type="submission" date="2020-05" db="EMBL/GenBank/DDBJ databases">
        <title>Genomic Encyclopedia of Type Strains, Phase III (KMG-III): the genomes of soil and plant-associated and newly described type strains.</title>
        <authorList>
            <person name="Whitman W."/>
        </authorList>
    </citation>
    <scope>NUCLEOTIDE SEQUENCE [LARGE SCALE GENOMIC DNA]</scope>
    <source>
        <strain evidence="1 2">KCTC 19046</strain>
    </source>
</reference>
<gene>
    <name evidence="1" type="ORF">HDG69_001723</name>
</gene>
<accession>A0ABX2A2U9</accession>
<evidence type="ECO:0000313" key="2">
    <source>
        <dbReference type="Proteomes" id="UP000757540"/>
    </source>
</evidence>
<protein>
    <recommendedName>
        <fullName evidence="3">DUF559 domain-containing protein</fullName>
    </recommendedName>
</protein>
<dbReference type="Proteomes" id="UP000757540">
    <property type="component" value="Unassembled WGS sequence"/>
</dbReference>
<keyword evidence="2" id="KW-1185">Reference proteome</keyword>
<comment type="caution">
    <text evidence="1">The sequence shown here is derived from an EMBL/GenBank/DDBJ whole genome shotgun (WGS) entry which is preliminary data.</text>
</comment>
<proteinExistence type="predicted"/>
<organism evidence="1 2">
    <name type="scientific">Isoptericola halotolerans</name>
    <dbReference type="NCBI Taxonomy" id="300560"/>
    <lineage>
        <taxon>Bacteria</taxon>
        <taxon>Bacillati</taxon>
        <taxon>Actinomycetota</taxon>
        <taxon>Actinomycetes</taxon>
        <taxon>Micrococcales</taxon>
        <taxon>Promicromonosporaceae</taxon>
        <taxon>Isoptericola</taxon>
    </lineage>
</organism>
<name>A0ABX2A2U9_9MICO</name>
<dbReference type="EMBL" id="JABEZU010000002">
    <property type="protein sequence ID" value="NOV97148.1"/>
    <property type="molecule type" value="Genomic_DNA"/>
</dbReference>
<evidence type="ECO:0008006" key="3">
    <source>
        <dbReference type="Google" id="ProtNLM"/>
    </source>
</evidence>
<evidence type="ECO:0000313" key="1">
    <source>
        <dbReference type="EMBL" id="NOV97148.1"/>
    </source>
</evidence>
<sequence>MAAAARPAIWLPRSVPRRPQPLAASLLALAARQEGLLSVRQCLLAGMDREQVQARLRTTEWERPVRGVLDTAPTGRERTGIDLDLRRRRAAVLGLLAHPGSVATGLCALVLHGVQGAPVDITPEVAMPTGAPRAERPPVRLRRSAVARWVDVDGFRCVPVARALVEAVPQVGRRHAVALMDSALHQGLLTPQELETTHRDAARRRGMRRTRDWWSSADARAESPAETWARLSCVDDGFPPDALQLEVAGPDGQVFARVDMAWRLPDGTTLLVEIDGQDVHSTPRALYRDRARQNRLDTSRTVVRRLTGSDAWNGRVGVEVAKVLRYSGWRPAPWPPEAVLRLG</sequence>
<dbReference type="RefSeq" id="WP_171783394.1">
    <property type="nucleotide sequence ID" value="NZ_BAAAML010000014.1"/>
</dbReference>